<feature type="active site" description="Nucleophile" evidence="7">
    <location>
        <position position="242"/>
    </location>
</feature>
<dbReference type="PANTHER" id="PTHR22807">
    <property type="entry name" value="NOP2 YEAST -RELATED NOL1/NOP2/FMU SUN DOMAIN-CONTAINING"/>
    <property type="match status" value="1"/>
</dbReference>
<dbReference type="Pfam" id="PF17126">
    <property type="entry name" value="RsmF_methylt_CI"/>
    <property type="match status" value="1"/>
</dbReference>
<dbReference type="GO" id="GO:0008173">
    <property type="term" value="F:RNA methyltransferase activity"/>
    <property type="evidence" value="ECO:0007669"/>
    <property type="project" value="InterPro"/>
</dbReference>
<dbReference type="PRINTS" id="PR02008">
    <property type="entry name" value="RCMTFAMILY"/>
</dbReference>
<comment type="caution">
    <text evidence="7">Lacks conserved residue(s) required for the propagation of feature annotation.</text>
</comment>
<dbReference type="CDD" id="cd02440">
    <property type="entry name" value="AdoMet_MTases"/>
    <property type="match status" value="1"/>
</dbReference>
<keyword evidence="6 7" id="KW-0694">RNA-binding</keyword>
<dbReference type="PROSITE" id="PS01153">
    <property type="entry name" value="NOL1_NOP2_SUN"/>
    <property type="match status" value="1"/>
</dbReference>
<dbReference type="Gene3D" id="3.40.50.150">
    <property type="entry name" value="Vaccinia Virus protein VP39"/>
    <property type="match status" value="1"/>
</dbReference>
<dbReference type="Pfam" id="PF17125">
    <property type="entry name" value="Methyltr_RsmF_N"/>
    <property type="match status" value="1"/>
</dbReference>
<dbReference type="AlphaFoldDB" id="A0A6P1YAB4"/>
<protein>
    <submittedName>
        <fullName evidence="9">NOL1/NOP2/sun family putative RNA methylase</fullName>
    </submittedName>
</protein>
<feature type="domain" description="SAM-dependent MTase RsmB/NOP-type" evidence="8">
    <location>
        <begin position="31"/>
        <end position="312"/>
    </location>
</feature>
<dbReference type="PANTHER" id="PTHR22807:SF30">
    <property type="entry name" value="28S RRNA (CYTOSINE(4447)-C(5))-METHYLTRANSFERASE-RELATED"/>
    <property type="match status" value="1"/>
</dbReference>
<evidence type="ECO:0000256" key="2">
    <source>
        <dbReference type="ARBA" id="ARBA00022490"/>
    </source>
</evidence>
<keyword evidence="5 7" id="KW-0949">S-adenosyl-L-methionine</keyword>
<dbReference type="GO" id="GO:0006396">
    <property type="term" value="P:RNA processing"/>
    <property type="evidence" value="ECO:0007669"/>
    <property type="project" value="InterPro"/>
</dbReference>
<dbReference type="InterPro" id="IPR029063">
    <property type="entry name" value="SAM-dependent_MTases_sf"/>
</dbReference>
<reference evidence="9 10" key="1">
    <citation type="submission" date="2020-02" db="EMBL/GenBank/DDBJ databases">
        <title>Thermophilic hydrogen producing bacteria, Caloranaerobacter azorensis.</title>
        <authorList>
            <person name="Baek K."/>
        </authorList>
    </citation>
    <scope>NUCLEOTIDE SEQUENCE [LARGE SCALE GENOMIC DNA]</scope>
    <source>
        <strain evidence="9 10">T3-1</strain>
    </source>
</reference>
<dbReference type="PROSITE" id="PS51686">
    <property type="entry name" value="SAM_MT_RSMB_NOP"/>
    <property type="match status" value="1"/>
</dbReference>
<dbReference type="GO" id="GO:0001510">
    <property type="term" value="P:RNA methylation"/>
    <property type="evidence" value="ECO:0007669"/>
    <property type="project" value="InterPro"/>
</dbReference>
<dbReference type="InterPro" id="IPR027391">
    <property type="entry name" value="Nol1_Nop2_Fmu_2"/>
</dbReference>
<evidence type="ECO:0000313" key="10">
    <source>
        <dbReference type="Proteomes" id="UP000464452"/>
    </source>
</evidence>
<dbReference type="EMBL" id="CP048617">
    <property type="protein sequence ID" value="QIB25967.1"/>
    <property type="molecule type" value="Genomic_DNA"/>
</dbReference>
<gene>
    <name evidence="9" type="ORF">G3A45_00730</name>
</gene>
<comment type="similarity">
    <text evidence="1 7">Belongs to the class I-like SAM-binding methyltransferase superfamily. RsmB/NOP family.</text>
</comment>
<evidence type="ECO:0000256" key="3">
    <source>
        <dbReference type="ARBA" id="ARBA00022603"/>
    </source>
</evidence>
<accession>A0A6P1YAB4</accession>
<dbReference type="InterPro" id="IPR018314">
    <property type="entry name" value="RsmB/NOL1/NOP2-like_CS"/>
</dbReference>
<dbReference type="Pfam" id="PF13636">
    <property type="entry name" value="Methyltranf_PUA"/>
    <property type="match status" value="1"/>
</dbReference>
<dbReference type="CDD" id="cd21147">
    <property type="entry name" value="RsmF_methylt_CTD1"/>
    <property type="match status" value="1"/>
</dbReference>
<sequence length="461" mass="52947">MEKVKVGGFVKLPEEFLKKMQNLLGNEYSDFIESYNKESYKGIRVNTLKLSVEDFKKISPFKLSDIPWCKEGFYIDDFDNVRPGKHPYYHCGLYYIQEPSAMIPVEVLNPKPGDRVLDISAAPGGKTTQIGAKLNGEGLLVANDISPKRVKALTKNIEMFGIKNCVVTNETPGRLAEKFKYFFDKILVDAPCSGEGMFRKDPKSVKNWSKFSVNQCSKMQKDILKHIPKMLRPGGLLAYSTCTFSPEENEGTIEWFLKEFPEFEVVKIENIDVLDRGRPEWVGGRREIERTLRAWPHKIEGEGHFIALLKKRDGQNEGLKMFNRRETNYDAYLEFENLNMKISLKESLHIVGENLYSIPDGLPDLTGIKIANLGLYLGKIKKNRFEPSQSLALALKKEDFRDVIDFSSKSIEAIKYLKGETLMLNDKKGWKLVCIDGFPVGWGKQTDSFLKNYYRPEWRMR</sequence>
<feature type="binding site" evidence="7">
    <location>
        <position position="144"/>
    </location>
    <ligand>
        <name>S-adenosyl-L-methionine</name>
        <dbReference type="ChEBI" id="CHEBI:59789"/>
    </ligand>
</feature>
<dbReference type="InterPro" id="IPR031340">
    <property type="entry name" value="RsmF_methylt_CI"/>
</dbReference>
<evidence type="ECO:0000256" key="5">
    <source>
        <dbReference type="ARBA" id="ARBA00022691"/>
    </source>
</evidence>
<dbReference type="Pfam" id="PF01189">
    <property type="entry name" value="Methyltr_RsmB-F"/>
    <property type="match status" value="1"/>
</dbReference>
<dbReference type="InterPro" id="IPR049560">
    <property type="entry name" value="MeTrfase_RsmB-F_NOP2_cat"/>
</dbReference>
<name>A0A6P1YAB4_9FIRM</name>
<dbReference type="InterPro" id="IPR011023">
    <property type="entry name" value="Nop2p"/>
</dbReference>
<dbReference type="KEGG" id="cazo:G3A45_00730"/>
<evidence type="ECO:0000256" key="4">
    <source>
        <dbReference type="ARBA" id="ARBA00022679"/>
    </source>
</evidence>
<evidence type="ECO:0000256" key="7">
    <source>
        <dbReference type="PROSITE-ProRule" id="PRU01023"/>
    </source>
</evidence>
<dbReference type="NCBIfam" id="TIGR00446">
    <property type="entry name" value="nop2p"/>
    <property type="match status" value="1"/>
</dbReference>
<dbReference type="Proteomes" id="UP000464452">
    <property type="component" value="Chromosome"/>
</dbReference>
<feature type="binding site" evidence="7">
    <location>
        <position position="189"/>
    </location>
    <ligand>
        <name>S-adenosyl-L-methionine</name>
        <dbReference type="ChEBI" id="CHEBI:59789"/>
    </ligand>
</feature>
<evidence type="ECO:0000256" key="6">
    <source>
        <dbReference type="ARBA" id="ARBA00022884"/>
    </source>
</evidence>
<dbReference type="Gene3D" id="3.30.70.1170">
    <property type="entry name" value="Sun protein, domain 3"/>
    <property type="match status" value="1"/>
</dbReference>
<feature type="binding site" evidence="7">
    <location>
        <begin position="120"/>
        <end position="126"/>
    </location>
    <ligand>
        <name>S-adenosyl-L-methionine</name>
        <dbReference type="ChEBI" id="CHEBI:59789"/>
    </ligand>
</feature>
<dbReference type="InterPro" id="IPR031341">
    <property type="entry name" value="Methyltr_RsmF_N"/>
</dbReference>
<evidence type="ECO:0000313" key="9">
    <source>
        <dbReference type="EMBL" id="QIB25967.1"/>
    </source>
</evidence>
<keyword evidence="3 7" id="KW-0489">Methyltransferase</keyword>
<dbReference type="GO" id="GO:0003723">
    <property type="term" value="F:RNA binding"/>
    <property type="evidence" value="ECO:0007669"/>
    <property type="project" value="UniProtKB-UniRule"/>
</dbReference>
<dbReference type="InterPro" id="IPR023267">
    <property type="entry name" value="RCMT"/>
</dbReference>
<keyword evidence="4 7" id="KW-0808">Transferase</keyword>
<organism evidence="9 10">
    <name type="scientific">Caloranaerobacter azorensis</name>
    <dbReference type="NCBI Taxonomy" id="116090"/>
    <lineage>
        <taxon>Bacteria</taxon>
        <taxon>Bacillati</taxon>
        <taxon>Bacillota</taxon>
        <taxon>Tissierellia</taxon>
        <taxon>Tissierellales</taxon>
        <taxon>Thermohalobacteraceae</taxon>
        <taxon>Caloranaerobacter</taxon>
    </lineage>
</organism>
<evidence type="ECO:0000256" key="1">
    <source>
        <dbReference type="ARBA" id="ARBA00007494"/>
    </source>
</evidence>
<evidence type="ECO:0000259" key="8">
    <source>
        <dbReference type="PROSITE" id="PS51686"/>
    </source>
</evidence>
<dbReference type="Gene3D" id="2.30.130.60">
    <property type="match status" value="1"/>
</dbReference>
<dbReference type="GO" id="GO:0008757">
    <property type="term" value="F:S-adenosylmethionine-dependent methyltransferase activity"/>
    <property type="evidence" value="ECO:0007669"/>
    <property type="project" value="InterPro"/>
</dbReference>
<dbReference type="InterPro" id="IPR001678">
    <property type="entry name" value="MeTrfase_RsmB-F_NOP2_dom"/>
</dbReference>
<dbReference type="SUPFAM" id="SSF53335">
    <property type="entry name" value="S-adenosyl-L-methionine-dependent methyltransferases"/>
    <property type="match status" value="1"/>
</dbReference>
<keyword evidence="2" id="KW-0963">Cytoplasm</keyword>
<proteinExistence type="inferred from homology"/>